<protein>
    <submittedName>
        <fullName evidence="2">Uncharacterized protein</fullName>
    </submittedName>
</protein>
<proteinExistence type="predicted"/>
<keyword evidence="1" id="KW-1133">Transmembrane helix</keyword>
<feature type="transmembrane region" description="Helical" evidence="1">
    <location>
        <begin position="20"/>
        <end position="43"/>
    </location>
</feature>
<keyword evidence="1" id="KW-0812">Transmembrane</keyword>
<dbReference type="EMBL" id="JACBZO010000001">
    <property type="protein sequence ID" value="NYI41474.1"/>
    <property type="molecule type" value="Genomic_DNA"/>
</dbReference>
<accession>A0A7Z0CI36</accession>
<dbReference type="AlphaFoldDB" id="A0A7Z0CI36"/>
<keyword evidence="3" id="KW-1185">Reference proteome</keyword>
<evidence type="ECO:0000313" key="2">
    <source>
        <dbReference type="EMBL" id="NYI41474.1"/>
    </source>
</evidence>
<evidence type="ECO:0000256" key="1">
    <source>
        <dbReference type="SAM" id="Phobius"/>
    </source>
</evidence>
<gene>
    <name evidence="2" type="ORF">BKA03_001593</name>
</gene>
<dbReference type="Proteomes" id="UP000547973">
    <property type="component" value="Unassembled WGS sequence"/>
</dbReference>
<dbReference type="RefSeq" id="WP_179397862.1">
    <property type="nucleotide sequence ID" value="NZ_JACBZO010000001.1"/>
</dbReference>
<evidence type="ECO:0000313" key="3">
    <source>
        <dbReference type="Proteomes" id="UP000547973"/>
    </source>
</evidence>
<name>A0A7Z0CI36_9MICO</name>
<reference evidence="2 3" key="1">
    <citation type="submission" date="2020-07" db="EMBL/GenBank/DDBJ databases">
        <title>Sequencing the genomes of 1000 actinobacteria strains.</title>
        <authorList>
            <person name="Klenk H.-P."/>
        </authorList>
    </citation>
    <scope>NUCLEOTIDE SEQUENCE [LARGE SCALE GENOMIC DNA]</scope>
    <source>
        <strain evidence="2 3">DSM 19970</strain>
    </source>
</reference>
<sequence length="56" mass="6012">MAGTQILAEGAGNYLNFGIFHISVTNALIMGAMIVIFILAVVIPFPHHDADDEVSR</sequence>
<comment type="caution">
    <text evidence="2">The sequence shown here is derived from an EMBL/GenBank/DDBJ whole genome shotgun (WGS) entry which is preliminary data.</text>
</comment>
<keyword evidence="1" id="KW-0472">Membrane</keyword>
<organism evidence="2 3">
    <name type="scientific">Demequina lutea</name>
    <dbReference type="NCBI Taxonomy" id="431489"/>
    <lineage>
        <taxon>Bacteria</taxon>
        <taxon>Bacillati</taxon>
        <taxon>Actinomycetota</taxon>
        <taxon>Actinomycetes</taxon>
        <taxon>Micrococcales</taxon>
        <taxon>Demequinaceae</taxon>
        <taxon>Demequina</taxon>
    </lineage>
</organism>